<feature type="domain" description="CobW C-terminal" evidence="1">
    <location>
        <begin position="237"/>
        <end position="327"/>
    </location>
</feature>
<dbReference type="AlphaFoldDB" id="A0A316T958"/>
<dbReference type="PANTHER" id="PTHR43603">
    <property type="entry name" value="COBW DOMAIN-CONTAINING PROTEIN DDB_G0274527"/>
    <property type="match status" value="1"/>
</dbReference>
<evidence type="ECO:0000313" key="3">
    <source>
        <dbReference type="Proteomes" id="UP000245507"/>
    </source>
</evidence>
<comment type="caution">
    <text evidence="2">The sequence shown here is derived from an EMBL/GenBank/DDBJ whole genome shotgun (WGS) entry which is preliminary data.</text>
</comment>
<proteinExistence type="predicted"/>
<dbReference type="InterPro" id="IPR011629">
    <property type="entry name" value="CobW-like_C"/>
</dbReference>
<dbReference type="PANTHER" id="PTHR43603:SF1">
    <property type="entry name" value="ZINC-REGULATED GTPASE METALLOPROTEIN ACTIVATOR 1"/>
    <property type="match status" value="1"/>
</dbReference>
<accession>A0A316T958</accession>
<keyword evidence="3" id="KW-1185">Reference proteome</keyword>
<sequence length="353" mass="38317">MQTPIVLLTGVDPDAMATTMVGIQFGLPGTVAVRHRIDVERQLLVRTVSDLTGVLEQHETTLEHACVSCAIREDILPTLERLARQGRWQSMVVHLPVGAAAGQICWVLARETRFARLLRVSAVVAALDPRDPVRDLLGDDLLADRALHTSYDDRRGVGEVLAAMIEHADLVALDGPAHPVADGLVRTLARPDATVVTSASEVGADTLTAHLHQHSRTEAWTSPVRGSELPPARGEGVWQLDLRSSRPFHPSRLLESLEQLGSGAHRSRGCFWLPSRPGRVIEWDGAGGQLSIGHHGGWRDRPPFTRIVLTGVGVAPAHARASFAAMLAGPGETRHDRWDSAEDGFEPWLGSRN</sequence>
<dbReference type="SMART" id="SM00833">
    <property type="entry name" value="CobW_C"/>
    <property type="match status" value="1"/>
</dbReference>
<dbReference type="OrthoDB" id="9808822at2"/>
<dbReference type="Proteomes" id="UP000245507">
    <property type="component" value="Unassembled WGS sequence"/>
</dbReference>
<dbReference type="EMBL" id="QGDD01000014">
    <property type="protein sequence ID" value="PWN00890.1"/>
    <property type="molecule type" value="Genomic_DNA"/>
</dbReference>
<name>A0A316T958_9ACTN</name>
<dbReference type="Pfam" id="PF07683">
    <property type="entry name" value="CobW_C"/>
    <property type="match status" value="1"/>
</dbReference>
<evidence type="ECO:0000259" key="1">
    <source>
        <dbReference type="SMART" id="SM00833"/>
    </source>
</evidence>
<organism evidence="2 3">
    <name type="scientific">Nocardioides silvaticus</name>
    <dbReference type="NCBI Taxonomy" id="2201891"/>
    <lineage>
        <taxon>Bacteria</taxon>
        <taxon>Bacillati</taxon>
        <taxon>Actinomycetota</taxon>
        <taxon>Actinomycetes</taxon>
        <taxon>Propionibacteriales</taxon>
        <taxon>Nocardioidaceae</taxon>
        <taxon>Nocardioides</taxon>
    </lineage>
</organism>
<dbReference type="InterPro" id="IPR051927">
    <property type="entry name" value="Zn_Chap_cDPG_Synth"/>
</dbReference>
<dbReference type="RefSeq" id="WP_109697491.1">
    <property type="nucleotide sequence ID" value="NZ_QGDD01000014.1"/>
</dbReference>
<dbReference type="SUPFAM" id="SSF90002">
    <property type="entry name" value="Hypothetical protein YjiA, C-terminal domain"/>
    <property type="match status" value="1"/>
</dbReference>
<reference evidence="2 3" key="1">
    <citation type="submission" date="2018-05" db="EMBL/GenBank/DDBJ databases">
        <title>Nocardioides silvaticus genome.</title>
        <authorList>
            <person name="Li C."/>
            <person name="Wang G."/>
        </authorList>
    </citation>
    <scope>NUCLEOTIDE SEQUENCE [LARGE SCALE GENOMIC DNA]</scope>
    <source>
        <strain evidence="2 3">CCTCC AB 2018079</strain>
    </source>
</reference>
<dbReference type="Gene3D" id="3.40.50.300">
    <property type="entry name" value="P-loop containing nucleotide triphosphate hydrolases"/>
    <property type="match status" value="1"/>
</dbReference>
<evidence type="ECO:0000313" key="2">
    <source>
        <dbReference type="EMBL" id="PWN00890.1"/>
    </source>
</evidence>
<protein>
    <submittedName>
        <fullName evidence="2">Cobalamin biosynthesis protein CobW</fullName>
    </submittedName>
</protein>
<gene>
    <name evidence="2" type="ORF">DJ010_21435</name>
</gene>
<dbReference type="InterPro" id="IPR027417">
    <property type="entry name" value="P-loop_NTPase"/>
</dbReference>